<keyword evidence="2" id="KW-1185">Reference proteome</keyword>
<accession>A0A2R8AT12</accession>
<sequence>MDEELRKLNYGFTGPDRKIGAITLSSEQFQEWSRLMGTVKIGAKNLEAQLEAAMQTERYDLGREKVPDGITSLAKSHRVEMLRNIITAYKQKSRAAHFESNPELYEAWVEYERYEAEAEAERGIAQKGDRENLLLKF</sequence>
<reference evidence="1 2" key="1">
    <citation type="submission" date="2018-03" db="EMBL/GenBank/DDBJ databases">
        <authorList>
            <person name="Keele B.F."/>
        </authorList>
    </citation>
    <scope>NUCLEOTIDE SEQUENCE [LARGE SCALE GENOMIC DNA]</scope>
    <source>
        <strain evidence="1 2">CECT 8811</strain>
    </source>
</reference>
<dbReference type="AlphaFoldDB" id="A0A2R8AT12"/>
<evidence type="ECO:0000313" key="1">
    <source>
        <dbReference type="EMBL" id="SPF79171.1"/>
    </source>
</evidence>
<organism evidence="1 2">
    <name type="scientific">Aliiroseovarius pelagivivens</name>
    <dbReference type="NCBI Taxonomy" id="1639690"/>
    <lineage>
        <taxon>Bacteria</taxon>
        <taxon>Pseudomonadati</taxon>
        <taxon>Pseudomonadota</taxon>
        <taxon>Alphaproteobacteria</taxon>
        <taxon>Rhodobacterales</taxon>
        <taxon>Paracoccaceae</taxon>
        <taxon>Aliiroseovarius</taxon>
    </lineage>
</organism>
<protein>
    <submittedName>
        <fullName evidence="1">Uncharacterized protein</fullName>
    </submittedName>
</protein>
<evidence type="ECO:0000313" key="2">
    <source>
        <dbReference type="Proteomes" id="UP000244911"/>
    </source>
</evidence>
<gene>
    <name evidence="1" type="ORF">ALP8811_03109</name>
</gene>
<dbReference type="Proteomes" id="UP000244911">
    <property type="component" value="Unassembled WGS sequence"/>
</dbReference>
<proteinExistence type="predicted"/>
<name>A0A2R8AT12_9RHOB</name>
<dbReference type="EMBL" id="OMOI01000002">
    <property type="protein sequence ID" value="SPF79171.1"/>
    <property type="molecule type" value="Genomic_DNA"/>
</dbReference>